<evidence type="ECO:0000313" key="4">
    <source>
        <dbReference type="Proteomes" id="UP001220022"/>
    </source>
</evidence>
<dbReference type="Proteomes" id="UP001220022">
    <property type="component" value="Unassembled WGS sequence"/>
</dbReference>
<comment type="caution">
    <text evidence="3">The sequence shown here is derived from an EMBL/GenBank/DDBJ whole genome shotgun (WGS) entry which is preliminary data.</text>
</comment>
<reference evidence="3 4" key="1">
    <citation type="submission" date="2023-03" db="EMBL/GenBank/DDBJ databases">
        <title>Draft genome sequence of type strain Streptomyces ferralitis JCM 14344.</title>
        <authorList>
            <person name="Klaysubun C."/>
            <person name="Duangmal K."/>
        </authorList>
    </citation>
    <scope>NUCLEOTIDE SEQUENCE [LARGE SCALE GENOMIC DNA]</scope>
    <source>
        <strain evidence="3 4">JCM 14344</strain>
    </source>
</reference>
<gene>
    <name evidence="3" type="ORF">P2L57_07815</name>
</gene>
<keyword evidence="2" id="KW-0472">Membrane</keyword>
<evidence type="ECO:0000256" key="1">
    <source>
        <dbReference type="SAM" id="MobiDB-lite"/>
    </source>
</evidence>
<dbReference type="RefSeq" id="WP_275810446.1">
    <property type="nucleotide sequence ID" value="NZ_BAAANM010000017.1"/>
</dbReference>
<organism evidence="3 4">
    <name type="scientific">Streptantibioticus ferralitis</name>
    <dbReference type="NCBI Taxonomy" id="236510"/>
    <lineage>
        <taxon>Bacteria</taxon>
        <taxon>Bacillati</taxon>
        <taxon>Actinomycetota</taxon>
        <taxon>Actinomycetes</taxon>
        <taxon>Kitasatosporales</taxon>
        <taxon>Streptomycetaceae</taxon>
        <taxon>Streptantibioticus</taxon>
    </lineage>
</organism>
<evidence type="ECO:0000313" key="3">
    <source>
        <dbReference type="EMBL" id="MDF2255630.1"/>
    </source>
</evidence>
<keyword evidence="2" id="KW-0812">Transmembrane</keyword>
<keyword evidence="2" id="KW-1133">Transmembrane helix</keyword>
<feature type="region of interest" description="Disordered" evidence="1">
    <location>
        <begin position="45"/>
        <end position="69"/>
    </location>
</feature>
<feature type="transmembrane region" description="Helical" evidence="2">
    <location>
        <begin position="20"/>
        <end position="42"/>
    </location>
</feature>
<accession>A0ABT5YXS3</accession>
<evidence type="ECO:0000256" key="2">
    <source>
        <dbReference type="SAM" id="Phobius"/>
    </source>
</evidence>
<protein>
    <submittedName>
        <fullName evidence="3">Uncharacterized protein</fullName>
    </submittedName>
</protein>
<keyword evidence="4" id="KW-1185">Reference proteome</keyword>
<proteinExistence type="predicted"/>
<name>A0ABT5YXS3_9ACTN</name>
<dbReference type="EMBL" id="JARHTQ010000004">
    <property type="protein sequence ID" value="MDF2255630.1"/>
    <property type="molecule type" value="Genomic_DNA"/>
</dbReference>
<sequence>MHLAPAELHRLFSDAFSAGLHLAVLIPGVATAAAVALAALFLPRRPPERSPAPHRVPDSVTGAEGDVRG</sequence>